<name>A0AA38RX70_9PEZI</name>
<keyword evidence="2" id="KW-0285">Flavoprotein</keyword>
<keyword evidence="6" id="KW-1185">Reference proteome</keyword>
<dbReference type="EMBL" id="JANBVN010000075">
    <property type="protein sequence ID" value="KAJ9150053.1"/>
    <property type="molecule type" value="Genomic_DNA"/>
</dbReference>
<dbReference type="Proteomes" id="UP001174691">
    <property type="component" value="Unassembled WGS sequence"/>
</dbReference>
<dbReference type="InterPro" id="IPR036188">
    <property type="entry name" value="FAD/NAD-bd_sf"/>
</dbReference>
<dbReference type="SUPFAM" id="SSF51905">
    <property type="entry name" value="FAD/NAD(P)-binding domain"/>
    <property type="match status" value="1"/>
</dbReference>
<keyword evidence="3" id="KW-0560">Oxidoreductase</keyword>
<organism evidence="5 6">
    <name type="scientific">Coniochaeta hoffmannii</name>
    <dbReference type="NCBI Taxonomy" id="91930"/>
    <lineage>
        <taxon>Eukaryota</taxon>
        <taxon>Fungi</taxon>
        <taxon>Dikarya</taxon>
        <taxon>Ascomycota</taxon>
        <taxon>Pezizomycotina</taxon>
        <taxon>Sordariomycetes</taxon>
        <taxon>Sordariomycetidae</taxon>
        <taxon>Coniochaetales</taxon>
        <taxon>Coniochaetaceae</taxon>
        <taxon>Coniochaeta</taxon>
    </lineage>
</organism>
<dbReference type="Gene3D" id="3.50.50.60">
    <property type="entry name" value="FAD/NAD(P)-binding domain"/>
    <property type="match status" value="2"/>
</dbReference>
<comment type="similarity">
    <text evidence="1">Belongs to the class-II pyridine nucleotide-disulfide oxidoreductase family.</text>
</comment>
<dbReference type="PANTHER" id="PTHR48105">
    <property type="entry name" value="THIOREDOXIN REDUCTASE 1-RELATED-RELATED"/>
    <property type="match status" value="1"/>
</dbReference>
<reference evidence="5" key="1">
    <citation type="submission" date="2022-07" db="EMBL/GenBank/DDBJ databases">
        <title>Fungi with potential for degradation of polypropylene.</title>
        <authorList>
            <person name="Gostincar C."/>
        </authorList>
    </citation>
    <scope>NUCLEOTIDE SEQUENCE</scope>
    <source>
        <strain evidence="5">EXF-13287</strain>
    </source>
</reference>
<dbReference type="GO" id="GO:0097237">
    <property type="term" value="P:cellular response to toxic substance"/>
    <property type="evidence" value="ECO:0007669"/>
    <property type="project" value="UniProtKB-ARBA"/>
</dbReference>
<evidence type="ECO:0000313" key="5">
    <source>
        <dbReference type="EMBL" id="KAJ9150053.1"/>
    </source>
</evidence>
<protein>
    <submittedName>
        <fullName evidence="5">FAD/NAD(P)-binding domain-containing protein</fullName>
    </submittedName>
</protein>
<evidence type="ECO:0000313" key="6">
    <source>
        <dbReference type="Proteomes" id="UP001174691"/>
    </source>
</evidence>
<evidence type="ECO:0000259" key="4">
    <source>
        <dbReference type="Pfam" id="PF07992"/>
    </source>
</evidence>
<accession>A0AA38RX70</accession>
<dbReference type="AlphaFoldDB" id="A0AA38RX70"/>
<dbReference type="PRINTS" id="PR00469">
    <property type="entry name" value="PNDRDTASEII"/>
</dbReference>
<comment type="caution">
    <text evidence="5">The sequence shown here is derived from an EMBL/GenBank/DDBJ whole genome shotgun (WGS) entry which is preliminary data.</text>
</comment>
<evidence type="ECO:0000256" key="2">
    <source>
        <dbReference type="ARBA" id="ARBA00022630"/>
    </source>
</evidence>
<dbReference type="InterPro" id="IPR023753">
    <property type="entry name" value="FAD/NAD-binding_dom"/>
</dbReference>
<dbReference type="GO" id="GO:0016491">
    <property type="term" value="F:oxidoreductase activity"/>
    <property type="evidence" value="ECO:0007669"/>
    <property type="project" value="UniProtKB-KW"/>
</dbReference>
<proteinExistence type="inferred from homology"/>
<sequence length="314" mass="33752">MSKALYDCLIIGAGPAGLAAATGLARLQHTCLVFDSGLYRNAKAKHMHNVLGWDHADPANFRAKARQDLLARYGSIVTFQTATIHQVRKLESGRFEAVDDSGNVYTGKKLCLATGVRDIMPDIPGYADCWTKGIFHCLFCHGYEERGKPSAGLLAMPMISEPFMALHMGNMALQLASKLTIYTNGDSVMTARIREALGQANPRITLESRRIARLSMESRDASDVVVTFEDGSSVTEGFIAHPPTVEINGPFVSQLKLELSPTGEIKTLPPFNQTSLEGVFACGDAATMMRAVPMAAAMGGMVAAGIASQVEAQK</sequence>
<dbReference type="Pfam" id="PF07992">
    <property type="entry name" value="Pyr_redox_2"/>
    <property type="match status" value="1"/>
</dbReference>
<dbReference type="InterPro" id="IPR050097">
    <property type="entry name" value="Ferredoxin-NADP_redctase_2"/>
</dbReference>
<evidence type="ECO:0000256" key="3">
    <source>
        <dbReference type="ARBA" id="ARBA00023002"/>
    </source>
</evidence>
<feature type="domain" description="FAD/NAD(P)-binding" evidence="4">
    <location>
        <begin position="6"/>
        <end position="299"/>
    </location>
</feature>
<evidence type="ECO:0000256" key="1">
    <source>
        <dbReference type="ARBA" id="ARBA00009333"/>
    </source>
</evidence>
<gene>
    <name evidence="5" type="ORF">NKR19_g5458</name>
</gene>
<dbReference type="PRINTS" id="PR00368">
    <property type="entry name" value="FADPNR"/>
</dbReference>